<dbReference type="InterPro" id="IPR040442">
    <property type="entry name" value="Pyrv_kinase-like_dom_sf"/>
</dbReference>
<feature type="domain" description="Pyruvate phosphate dikinase AMP/ATP-binding" evidence="17">
    <location>
        <begin position="387"/>
        <end position="437"/>
    </location>
</feature>
<dbReference type="Gene3D" id="1.10.189.10">
    <property type="entry name" value="Pyruvate Phosphate Dikinase, domain 2"/>
    <property type="match status" value="1"/>
</dbReference>
<evidence type="ECO:0000256" key="14">
    <source>
        <dbReference type="PIRSR" id="PIRSR000853-2"/>
    </source>
</evidence>
<dbReference type="InterPro" id="IPR013815">
    <property type="entry name" value="ATP_grasp_subdomain_1"/>
</dbReference>
<feature type="binding site" evidence="14">
    <location>
        <position position="856"/>
    </location>
    <ligand>
        <name>substrate</name>
    </ligand>
</feature>
<dbReference type="NCBIfam" id="TIGR01828">
    <property type="entry name" value="pyru_phos_dikin"/>
    <property type="match status" value="1"/>
</dbReference>
<dbReference type="SUPFAM" id="SSF56059">
    <property type="entry name" value="Glutathione synthetase ATP-binding domain-like"/>
    <property type="match status" value="1"/>
</dbReference>
<protein>
    <recommendedName>
        <fullName evidence="3 12">Pyruvate, phosphate dikinase</fullName>
        <ecNumber evidence="3 12">2.7.9.1</ecNumber>
    </recommendedName>
</protein>
<evidence type="ECO:0000256" key="6">
    <source>
        <dbReference type="ARBA" id="ARBA00022723"/>
    </source>
</evidence>
<feature type="binding site" evidence="14">
    <location>
        <position position="832"/>
    </location>
    <ligand>
        <name>substrate</name>
    </ligand>
</feature>
<evidence type="ECO:0000256" key="12">
    <source>
        <dbReference type="PIRNR" id="PIRNR000853"/>
    </source>
</evidence>
<keyword evidence="7" id="KW-0547">Nucleotide-binding</keyword>
<dbReference type="InterPro" id="IPR000121">
    <property type="entry name" value="PEP_util_C"/>
</dbReference>
<keyword evidence="4" id="KW-0602">Photosynthesis</keyword>
<dbReference type="InterPro" id="IPR023151">
    <property type="entry name" value="PEP_util_CS"/>
</dbReference>
<evidence type="ECO:0000313" key="19">
    <source>
        <dbReference type="EMBL" id="KAJ7955007.1"/>
    </source>
</evidence>
<dbReference type="FunFam" id="3.20.20.60:FF:000040">
    <property type="entry name" value="Pyruvate, phosphate dikinase, chloroplastic"/>
    <property type="match status" value="1"/>
</dbReference>
<dbReference type="EC" id="2.7.9.1" evidence="3 12"/>
<dbReference type="Gene3D" id="3.30.470.20">
    <property type="entry name" value="ATP-grasp fold, B domain"/>
    <property type="match status" value="1"/>
</dbReference>
<dbReference type="InterPro" id="IPR036637">
    <property type="entry name" value="Phosphohistidine_dom_sf"/>
</dbReference>
<dbReference type="InterPro" id="IPR015813">
    <property type="entry name" value="Pyrv/PenolPyrv_kinase-like_dom"/>
</dbReference>
<evidence type="ECO:0000313" key="20">
    <source>
        <dbReference type="Proteomes" id="UP001163823"/>
    </source>
</evidence>
<evidence type="ECO:0000259" key="17">
    <source>
        <dbReference type="Pfam" id="PF01326"/>
    </source>
</evidence>
<evidence type="ECO:0000256" key="7">
    <source>
        <dbReference type="ARBA" id="ARBA00022741"/>
    </source>
</evidence>
<dbReference type="GO" id="GO:0046872">
    <property type="term" value="F:metal ion binding"/>
    <property type="evidence" value="ECO:0007669"/>
    <property type="project" value="UniProtKB-UniRule"/>
</dbReference>
<dbReference type="InterPro" id="IPR018274">
    <property type="entry name" value="PEP_util_AS"/>
</dbReference>
<dbReference type="InterPro" id="IPR010121">
    <property type="entry name" value="Pyruvate_phosphate_dikinase"/>
</dbReference>
<keyword evidence="9" id="KW-0067">ATP-binding</keyword>
<keyword evidence="19" id="KW-0670">Pyruvate</keyword>
<dbReference type="NCBIfam" id="NF004531">
    <property type="entry name" value="PRK05878.1"/>
    <property type="match status" value="1"/>
</dbReference>
<evidence type="ECO:0000256" key="9">
    <source>
        <dbReference type="ARBA" id="ARBA00022840"/>
    </source>
</evidence>
<feature type="domain" description="PEP-utilising enzyme mobile" evidence="16">
    <location>
        <begin position="507"/>
        <end position="588"/>
    </location>
</feature>
<dbReference type="Pfam" id="PF02896">
    <property type="entry name" value="PEP-utilizers_C"/>
    <property type="match status" value="1"/>
</dbReference>
<dbReference type="Pfam" id="PF01326">
    <property type="entry name" value="PPDK_N"/>
    <property type="match status" value="2"/>
</dbReference>
<feature type="binding site" evidence="14">
    <location>
        <position position="703"/>
    </location>
    <ligand>
        <name>substrate</name>
    </ligand>
</feature>
<proteinExistence type="inferred from homology"/>
<dbReference type="Gene3D" id="3.20.20.60">
    <property type="entry name" value="Phosphoenolpyruvate-binding domains"/>
    <property type="match status" value="1"/>
</dbReference>
<evidence type="ECO:0000256" key="11">
    <source>
        <dbReference type="ARBA" id="ARBA00048103"/>
    </source>
</evidence>
<dbReference type="SUPFAM" id="SSF51621">
    <property type="entry name" value="Phosphoenolpyruvate/pyruvate domain"/>
    <property type="match status" value="1"/>
</dbReference>
<evidence type="ECO:0000256" key="3">
    <source>
        <dbReference type="ARBA" id="ARBA00011994"/>
    </source>
</evidence>
<evidence type="ECO:0000259" key="18">
    <source>
        <dbReference type="Pfam" id="PF02896"/>
    </source>
</evidence>
<dbReference type="GO" id="GO:0015979">
    <property type="term" value="P:photosynthesis"/>
    <property type="evidence" value="ECO:0007669"/>
    <property type="project" value="UniProtKB-KW"/>
</dbReference>
<keyword evidence="10 15" id="KW-0460">Magnesium</keyword>
<feature type="domain" description="PEP-utilising enzyme C-terminal" evidence="18">
    <location>
        <begin position="603"/>
        <end position="957"/>
    </location>
</feature>
<feature type="domain" description="Pyruvate phosphate dikinase AMP/ATP-binding" evidence="17">
    <location>
        <begin position="143"/>
        <end position="376"/>
    </location>
</feature>
<evidence type="ECO:0000256" key="10">
    <source>
        <dbReference type="ARBA" id="ARBA00022842"/>
    </source>
</evidence>
<comment type="catalytic activity">
    <reaction evidence="11 12">
        <text>pyruvate + phosphate + ATP = phosphoenolpyruvate + AMP + diphosphate + H(+)</text>
        <dbReference type="Rhea" id="RHEA:10756"/>
        <dbReference type="ChEBI" id="CHEBI:15361"/>
        <dbReference type="ChEBI" id="CHEBI:15378"/>
        <dbReference type="ChEBI" id="CHEBI:30616"/>
        <dbReference type="ChEBI" id="CHEBI:33019"/>
        <dbReference type="ChEBI" id="CHEBI:43474"/>
        <dbReference type="ChEBI" id="CHEBI:58702"/>
        <dbReference type="ChEBI" id="CHEBI:456215"/>
        <dbReference type="EC" id="2.7.9.1"/>
    </reaction>
</comment>
<gene>
    <name evidence="19" type="ORF">O6P43_021668</name>
</gene>
<evidence type="ECO:0000256" key="13">
    <source>
        <dbReference type="PIRSR" id="PIRSR000853-1"/>
    </source>
</evidence>
<dbReference type="Gene3D" id="3.30.1490.20">
    <property type="entry name" value="ATP-grasp fold, A domain"/>
    <property type="match status" value="1"/>
</dbReference>
<reference evidence="19" key="1">
    <citation type="journal article" date="2023" name="Science">
        <title>Elucidation of the pathway for biosynthesis of saponin adjuvants from the soapbark tree.</title>
        <authorList>
            <person name="Reed J."/>
            <person name="Orme A."/>
            <person name="El-Demerdash A."/>
            <person name="Owen C."/>
            <person name="Martin L.B.B."/>
            <person name="Misra R.C."/>
            <person name="Kikuchi S."/>
            <person name="Rejzek M."/>
            <person name="Martin A.C."/>
            <person name="Harkess A."/>
            <person name="Leebens-Mack J."/>
            <person name="Louveau T."/>
            <person name="Stephenson M.J."/>
            <person name="Osbourn A."/>
        </authorList>
    </citation>
    <scope>NUCLEOTIDE SEQUENCE</scope>
    <source>
        <strain evidence="19">S10</strain>
    </source>
</reference>
<dbReference type="Proteomes" id="UP001163823">
    <property type="component" value="Chromosome 9"/>
</dbReference>
<dbReference type="PROSITE" id="PS00742">
    <property type="entry name" value="PEP_ENZYMES_2"/>
    <property type="match status" value="1"/>
</dbReference>
<feature type="binding site" evidence="14">
    <location>
        <position position="646"/>
    </location>
    <ligand>
        <name>substrate</name>
    </ligand>
</feature>
<dbReference type="Pfam" id="PF00391">
    <property type="entry name" value="PEP-utilizers"/>
    <property type="match status" value="1"/>
</dbReference>
<dbReference type="FunFam" id="3.50.30.10:FF:000009">
    <property type="entry name" value="Pyruvate, phosphate dikinase, chloroplastic"/>
    <property type="match status" value="1"/>
</dbReference>
<dbReference type="PROSITE" id="PS00370">
    <property type="entry name" value="PEP_ENZYMES_PHOS_SITE"/>
    <property type="match status" value="1"/>
</dbReference>
<keyword evidence="5" id="KW-0808">Transferase</keyword>
<feature type="active site" description="Proton donor" evidence="13">
    <location>
        <position position="918"/>
    </location>
</feature>
<feature type="binding site" evidence="14">
    <location>
        <position position="854"/>
    </location>
    <ligand>
        <name>substrate</name>
    </ligand>
</feature>
<keyword evidence="6 15" id="KW-0479">Metal-binding</keyword>
<name>A0AAD7LC51_QUISA</name>
<sequence>MSSIMKGMLLRTTPEVFNKSLFNGKSVIEQSDLLREAPHRSWVGVHRGIGGRKGVRCKFRNSEPRKYQISVISQAILTPATPTTKKRVFNFGKGRSEGNKGMKSLLGGKGANLAEMASIGLSVPPGLTISTEACQEYQQNGKKLPDGLWEEILKGLENVERDMGAFLGNPSKPLLLSVRSGAAISMPGMMDTVLNLGLNDEVVAGLAAKSGERFAYDSYRRFLDMFGDVVMGIPHSSFEEKLEILKHAKGATLDTDLTAYDLKELVEQYKNVYLEVTGEKFPSDPKKQLELAVKAVFDSWDSPRAIKYRSINQITGLKGTAVNIQCMVFGNMGNTSGTGVLFTRNPSTGEKKLYGEFLINAQGEDVVAGIRTPEDLDTMKNCMPEAYKELEDNCEILEKHYKDMMDIEFTVQENRLWMLQCRAGKRTGKGAVKIAVDVVNEGLVDIRSAIKMVEPQHLDQLLHPQFEDASAYKDKVLAVGLPASPGAAVGQIVFSADDAEEWHAQGKNVILVRTETSPEDIGGMHAATGILTARGGMTSHAAVVARGWGKCCVSACSDIRVNDSEKVVVIGDKVIQEGGWLSLNGSTGEVILGKQPLSPPALSGDLEIFMSWADEIRRLQVMANADTPEDAVTARNNGAQGIGLCRTEHMFFASDERIKAVRKMIMAVTTEQRKAALDLLLPYQRSDFEGIFRAMDGLPVTIRLLDPPLHEFLPEGDLEQIVSELTAETGMTEDEIFSRVEKLSEVNPMLGFRGCRLGISYTELTEMQARAIFQAAVSASNQGFTVLPEIMVPLVGTPQELGHQVSLIRSVANKVFSEMDSLLSYKVGTMIEIPRAALVADEIAKEAEFFSFGTNDLTQMTFGYSRDDVGKFLPIYLSKGILQSDPFEVLDQKGVGQLIKIATEKGRAARPSLKVGICGEHGGEPSSIAFFAQTGLDYVSCSPFRVPIARLAAAQVAV</sequence>
<feature type="binding site" evidence="14">
    <location>
        <position position="853"/>
    </location>
    <ligand>
        <name>substrate</name>
    </ligand>
</feature>
<evidence type="ECO:0000256" key="8">
    <source>
        <dbReference type="ARBA" id="ARBA00022777"/>
    </source>
</evidence>
<evidence type="ECO:0000256" key="2">
    <source>
        <dbReference type="ARBA" id="ARBA00007837"/>
    </source>
</evidence>
<feature type="active site" description="Tele-phosphohistidine intermediate" evidence="13">
    <location>
        <position position="540"/>
    </location>
</feature>
<dbReference type="EMBL" id="JARAOO010000009">
    <property type="protein sequence ID" value="KAJ7955007.1"/>
    <property type="molecule type" value="Genomic_DNA"/>
</dbReference>
<keyword evidence="8" id="KW-0418">Kinase</keyword>
<feature type="binding site" evidence="15">
    <location>
        <position position="856"/>
    </location>
    <ligand>
        <name>Mg(2+)</name>
        <dbReference type="ChEBI" id="CHEBI:18420"/>
    </ligand>
</feature>
<dbReference type="Gene3D" id="1.20.80.30">
    <property type="match status" value="1"/>
</dbReference>
<dbReference type="GO" id="GO:0016301">
    <property type="term" value="F:kinase activity"/>
    <property type="evidence" value="ECO:0007669"/>
    <property type="project" value="UniProtKB-UniRule"/>
</dbReference>
<dbReference type="PANTHER" id="PTHR22931">
    <property type="entry name" value="PHOSPHOENOLPYRUVATE DIKINASE-RELATED"/>
    <property type="match status" value="1"/>
</dbReference>
<comment type="cofactor">
    <cofactor evidence="1 12 15">
        <name>Mg(2+)</name>
        <dbReference type="ChEBI" id="CHEBI:18420"/>
    </cofactor>
</comment>
<dbReference type="Gene3D" id="3.50.30.10">
    <property type="entry name" value="Phosphohistidine domain"/>
    <property type="match status" value="1"/>
</dbReference>
<dbReference type="GO" id="GO:0050242">
    <property type="term" value="F:pyruvate, phosphate dikinase activity"/>
    <property type="evidence" value="ECO:0007669"/>
    <property type="project" value="UniProtKB-UniRule"/>
</dbReference>
<accession>A0AAD7LC51</accession>
<evidence type="ECO:0000259" key="16">
    <source>
        <dbReference type="Pfam" id="PF00391"/>
    </source>
</evidence>
<organism evidence="19 20">
    <name type="scientific">Quillaja saponaria</name>
    <name type="common">Soap bark tree</name>
    <dbReference type="NCBI Taxonomy" id="32244"/>
    <lineage>
        <taxon>Eukaryota</taxon>
        <taxon>Viridiplantae</taxon>
        <taxon>Streptophyta</taxon>
        <taxon>Embryophyta</taxon>
        <taxon>Tracheophyta</taxon>
        <taxon>Spermatophyta</taxon>
        <taxon>Magnoliopsida</taxon>
        <taxon>eudicotyledons</taxon>
        <taxon>Gunneridae</taxon>
        <taxon>Pentapetalae</taxon>
        <taxon>rosids</taxon>
        <taxon>fabids</taxon>
        <taxon>Fabales</taxon>
        <taxon>Quillajaceae</taxon>
        <taxon>Quillaja</taxon>
    </lineage>
</organism>
<evidence type="ECO:0000256" key="1">
    <source>
        <dbReference type="ARBA" id="ARBA00001946"/>
    </source>
</evidence>
<dbReference type="FunFam" id="3.30.470.20:FF:000038">
    <property type="entry name" value="Pyruvate, phosphate dikinase, chloroplastic"/>
    <property type="match status" value="1"/>
</dbReference>
<feature type="binding site" evidence="14">
    <location>
        <position position="855"/>
    </location>
    <ligand>
        <name>substrate</name>
    </ligand>
</feature>
<dbReference type="PANTHER" id="PTHR22931:SF9">
    <property type="entry name" value="PYRUVATE, PHOSPHATE DIKINASE 1, CHLOROPLASTIC"/>
    <property type="match status" value="1"/>
</dbReference>
<dbReference type="InterPro" id="IPR002192">
    <property type="entry name" value="PPDK_AMP/ATP-bd"/>
</dbReference>
<comment type="caution">
    <text evidence="19">The sequence shown here is derived from an EMBL/GenBank/DDBJ whole genome shotgun (WGS) entry which is preliminary data.</text>
</comment>
<dbReference type="AlphaFoldDB" id="A0AAD7LC51"/>
<dbReference type="PIRSF" id="PIRSF000853">
    <property type="entry name" value="PPDK"/>
    <property type="match status" value="1"/>
</dbReference>
<comment type="similarity">
    <text evidence="2 12">Belongs to the PEP-utilizing enzyme family.</text>
</comment>
<evidence type="ECO:0000256" key="15">
    <source>
        <dbReference type="PIRSR" id="PIRSR000853-3"/>
    </source>
</evidence>
<dbReference type="KEGG" id="qsa:O6P43_021668"/>
<evidence type="ECO:0000256" key="4">
    <source>
        <dbReference type="ARBA" id="ARBA00022531"/>
    </source>
</evidence>
<dbReference type="InterPro" id="IPR008279">
    <property type="entry name" value="PEP-util_enz_mobile_dom"/>
</dbReference>
<dbReference type="SUPFAM" id="SSF52009">
    <property type="entry name" value="Phosphohistidine domain"/>
    <property type="match status" value="1"/>
</dbReference>
<evidence type="ECO:0000256" key="5">
    <source>
        <dbReference type="ARBA" id="ARBA00022679"/>
    </source>
</evidence>
<feature type="binding site" evidence="15">
    <location>
        <position position="832"/>
    </location>
    <ligand>
        <name>Mg(2+)</name>
        <dbReference type="ChEBI" id="CHEBI:18420"/>
    </ligand>
</feature>
<keyword evidence="20" id="KW-1185">Reference proteome</keyword>
<dbReference type="GO" id="GO:0005524">
    <property type="term" value="F:ATP binding"/>
    <property type="evidence" value="ECO:0007669"/>
    <property type="project" value="UniProtKB-UniRule"/>
</dbReference>